<evidence type="ECO:0000256" key="1">
    <source>
        <dbReference type="SAM" id="Phobius"/>
    </source>
</evidence>
<keyword evidence="1" id="KW-0812">Transmembrane</keyword>
<proteinExistence type="predicted"/>
<feature type="transmembrane region" description="Helical" evidence="1">
    <location>
        <begin position="6"/>
        <end position="27"/>
    </location>
</feature>
<dbReference type="GO" id="GO:0003916">
    <property type="term" value="F:DNA topoisomerase activity"/>
    <property type="evidence" value="ECO:0007669"/>
    <property type="project" value="InterPro"/>
</dbReference>
<dbReference type="GO" id="GO:0003677">
    <property type="term" value="F:DNA binding"/>
    <property type="evidence" value="ECO:0007669"/>
    <property type="project" value="InterPro"/>
</dbReference>
<keyword evidence="4" id="KW-1185">Reference proteome</keyword>
<dbReference type="RefSeq" id="WP_143563505.1">
    <property type="nucleotide sequence ID" value="NZ_BMPL01000009.1"/>
</dbReference>
<evidence type="ECO:0000259" key="2">
    <source>
        <dbReference type="PROSITE" id="PS50965"/>
    </source>
</evidence>
<dbReference type="OrthoDB" id="5782056at2"/>
<dbReference type="GO" id="GO:0006265">
    <property type="term" value="P:DNA topological change"/>
    <property type="evidence" value="ECO:0007669"/>
    <property type="project" value="InterPro"/>
</dbReference>
<name>A0A553JSN2_SHEHA</name>
<dbReference type="Pfam" id="PF01396">
    <property type="entry name" value="Zn_ribbon_Top1"/>
    <property type="match status" value="1"/>
</dbReference>
<gene>
    <name evidence="3" type="ORF">FN961_05250</name>
</gene>
<dbReference type="AlphaFoldDB" id="A0A553JSN2"/>
<keyword evidence="1" id="KW-0472">Membrane</keyword>
<evidence type="ECO:0000313" key="3">
    <source>
        <dbReference type="EMBL" id="TRY15467.1"/>
    </source>
</evidence>
<dbReference type="EMBL" id="VKGK01000004">
    <property type="protein sequence ID" value="TRY15467.1"/>
    <property type="molecule type" value="Genomic_DNA"/>
</dbReference>
<accession>A0A553JSN2</accession>
<dbReference type="PROSITE" id="PS50965">
    <property type="entry name" value="NERD"/>
    <property type="match status" value="1"/>
</dbReference>
<dbReference type="Proteomes" id="UP000318126">
    <property type="component" value="Unassembled WGS sequence"/>
</dbReference>
<reference evidence="4" key="1">
    <citation type="submission" date="2019-07" db="EMBL/GenBank/DDBJ databases">
        <title>Shewanella sp. YLB-08 draft genomic sequence.</title>
        <authorList>
            <person name="Yu L."/>
        </authorList>
    </citation>
    <scope>NUCLEOTIDE SEQUENCE [LARGE SCALE GENOMIC DNA]</scope>
    <source>
        <strain evidence="4">JCM 20706</strain>
    </source>
</reference>
<dbReference type="InterPro" id="IPR013498">
    <property type="entry name" value="Topo_IA_Znf"/>
</dbReference>
<feature type="domain" description="NERD" evidence="2">
    <location>
        <begin position="33"/>
        <end position="149"/>
    </location>
</feature>
<dbReference type="GO" id="GO:0005694">
    <property type="term" value="C:chromosome"/>
    <property type="evidence" value="ECO:0007669"/>
    <property type="project" value="InterPro"/>
</dbReference>
<keyword evidence="1" id="KW-1133">Transmembrane helix</keyword>
<comment type="caution">
    <text evidence="3">The sequence shown here is derived from an EMBL/GenBank/DDBJ whole genome shotgun (WGS) entry which is preliminary data.</text>
</comment>
<evidence type="ECO:0000313" key="4">
    <source>
        <dbReference type="Proteomes" id="UP000318126"/>
    </source>
</evidence>
<organism evidence="3 4">
    <name type="scientific">Shewanella hanedai</name>
    <name type="common">Alteromonas hanedai</name>
    <dbReference type="NCBI Taxonomy" id="25"/>
    <lineage>
        <taxon>Bacteria</taxon>
        <taxon>Pseudomonadati</taxon>
        <taxon>Pseudomonadota</taxon>
        <taxon>Gammaproteobacteria</taxon>
        <taxon>Alteromonadales</taxon>
        <taxon>Shewanellaceae</taxon>
        <taxon>Shewanella</taxon>
    </lineage>
</organism>
<sequence length="257" mass="29281">MDILGLFSGALAQVWYIIPLLLIVSIFRSRWFKGVFGEFLVNQILSRLPESDYTLVKDVTLPTDDGTTQIDHVVVSKFGLFIVETKNMKGWIFGSKNQKQWTQKIYRHSSKFQNPLHQNFKHVKTLESLLGIDSSNLHSVIVFIGDSTFKTDMPENVTNARGCLNYIKQFVQPVFSETEYTQIIEVINDVKLKRGVVTDLKHQQHVTELVASKVGVKKCSRCGSAMVMRETKRGDNKGKQFWGCSAFPKCRSVEELN</sequence>
<dbReference type="Pfam" id="PF08378">
    <property type="entry name" value="NERD"/>
    <property type="match status" value="1"/>
</dbReference>
<dbReference type="Gene3D" id="3.30.65.10">
    <property type="entry name" value="Bacterial Topoisomerase I, domain 1"/>
    <property type="match status" value="1"/>
</dbReference>
<protein>
    <submittedName>
        <fullName evidence="3">Nuclease</fullName>
    </submittedName>
</protein>
<dbReference type="SUPFAM" id="SSF57783">
    <property type="entry name" value="Zinc beta-ribbon"/>
    <property type="match status" value="1"/>
</dbReference>
<dbReference type="InterPro" id="IPR011528">
    <property type="entry name" value="NERD"/>
</dbReference>